<feature type="region of interest" description="Disordered" evidence="1">
    <location>
        <begin position="163"/>
        <end position="217"/>
    </location>
</feature>
<feature type="compositionally biased region" description="Basic and acidic residues" evidence="1">
    <location>
        <begin position="165"/>
        <end position="183"/>
    </location>
</feature>
<feature type="chain" id="PRO_5046079828" evidence="2">
    <location>
        <begin position="20"/>
        <end position="456"/>
    </location>
</feature>
<keyword evidence="5" id="KW-1185">Reference proteome</keyword>
<keyword evidence="2" id="KW-0732">Signal</keyword>
<gene>
    <name evidence="4" type="ORF">SYV04_41920</name>
</gene>
<accession>A0ABU5HIN7</accession>
<comment type="caution">
    <text evidence="4">The sequence shown here is derived from an EMBL/GenBank/DDBJ whole genome shotgun (WGS) entry which is preliminary data.</text>
</comment>
<evidence type="ECO:0000256" key="1">
    <source>
        <dbReference type="SAM" id="MobiDB-lite"/>
    </source>
</evidence>
<dbReference type="EMBL" id="JAXIVS010000026">
    <property type="protein sequence ID" value="MDY7233019.1"/>
    <property type="molecule type" value="Genomic_DNA"/>
</dbReference>
<organism evidence="4 5">
    <name type="scientific">Hyalangium rubrum</name>
    <dbReference type="NCBI Taxonomy" id="3103134"/>
    <lineage>
        <taxon>Bacteria</taxon>
        <taxon>Pseudomonadati</taxon>
        <taxon>Myxococcota</taxon>
        <taxon>Myxococcia</taxon>
        <taxon>Myxococcales</taxon>
        <taxon>Cystobacterineae</taxon>
        <taxon>Archangiaceae</taxon>
        <taxon>Hyalangium</taxon>
    </lineage>
</organism>
<proteinExistence type="predicted"/>
<dbReference type="Gene3D" id="1.25.40.10">
    <property type="entry name" value="Tetratricopeptide repeat domain"/>
    <property type="match status" value="1"/>
</dbReference>
<dbReference type="Proteomes" id="UP001291309">
    <property type="component" value="Unassembled WGS sequence"/>
</dbReference>
<evidence type="ECO:0000259" key="3">
    <source>
        <dbReference type="Pfam" id="PF13485"/>
    </source>
</evidence>
<protein>
    <submittedName>
        <fullName evidence="4">Peptidase MA family metallohydrolase</fullName>
    </submittedName>
</protein>
<feature type="domain" description="Peptidase MA-like" evidence="3">
    <location>
        <begin position="267"/>
        <end position="453"/>
    </location>
</feature>
<feature type="signal peptide" evidence="2">
    <location>
        <begin position="1"/>
        <end position="19"/>
    </location>
</feature>
<dbReference type="Pfam" id="PF13485">
    <property type="entry name" value="Peptidase_MA_2"/>
    <property type="match status" value="1"/>
</dbReference>
<dbReference type="InterPro" id="IPR011990">
    <property type="entry name" value="TPR-like_helical_dom_sf"/>
</dbReference>
<name>A0ABU5HIN7_9BACT</name>
<evidence type="ECO:0000313" key="4">
    <source>
        <dbReference type="EMBL" id="MDY7233019.1"/>
    </source>
</evidence>
<evidence type="ECO:0000256" key="2">
    <source>
        <dbReference type="SAM" id="SignalP"/>
    </source>
</evidence>
<evidence type="ECO:0000313" key="5">
    <source>
        <dbReference type="Proteomes" id="UP001291309"/>
    </source>
</evidence>
<dbReference type="InterPro" id="IPR039568">
    <property type="entry name" value="Peptidase_MA-like_dom"/>
</dbReference>
<dbReference type="RefSeq" id="WP_321551732.1">
    <property type="nucleotide sequence ID" value="NZ_JAXIVS010000026.1"/>
</dbReference>
<reference evidence="4 5" key="1">
    <citation type="submission" date="2023-12" db="EMBL/GenBank/DDBJ databases">
        <title>the genome sequence of Hyalangium sp. s54d21.</title>
        <authorList>
            <person name="Zhang X."/>
        </authorList>
    </citation>
    <scope>NUCLEOTIDE SEQUENCE [LARGE SCALE GENOMIC DNA]</scope>
    <source>
        <strain evidence="5">s54d21</strain>
    </source>
</reference>
<sequence>MSPLLLALLLTAAPPPQQAQQLAKAKKWEDLYLAYSSADPTGYSDEQRKAIAGPLLKGCEALVANDAVMAFSLGDRSVAFEETASGLRCLARAALATDQRGTAEEALRKGLERFPKEGAFGLELGKLLLGDKDAPGAIEALSKVPTKGPQAAEAKKLLQKAKSLSAEEGKARAEVENIERRMSGEGPGPRGSTQPAIARDEGNTQPTSLTYESGVGEDGMRTRANRRFVMKYFNNNRDFGQRAEYEGRVIATLEEAYEHTRSILGEAREGPVDVILYTRQEFRTHMGSSLANAAAGLYSDQAIRINDAAELTQQTKATLVHEYVHAAVDEFCGGGHRLPTWLNEGLAEYVEWRYLGGDGPPVLVGNALRGAARAGRLPSLTALSQGALIQTSDPAMAYATSAVAVRELMNRGGAARLLALIRDVGQGTPFDQALQSQYGMDVAKLDEEVKSSLSKR</sequence>